<protein>
    <submittedName>
        <fullName evidence="2">Uncharacterized protein</fullName>
    </submittedName>
</protein>
<name>A0A1E3NH02_9ASCO</name>
<evidence type="ECO:0000256" key="1">
    <source>
        <dbReference type="SAM" id="MobiDB-lite"/>
    </source>
</evidence>
<proteinExistence type="predicted"/>
<dbReference type="Proteomes" id="UP000094455">
    <property type="component" value="Unassembled WGS sequence"/>
</dbReference>
<dbReference type="EMBL" id="KV454005">
    <property type="protein sequence ID" value="ODQ45404.1"/>
    <property type="molecule type" value="Genomic_DNA"/>
</dbReference>
<keyword evidence="3" id="KW-1185">Reference proteome</keyword>
<accession>A0A1E3NH02</accession>
<dbReference type="GeneID" id="30178190"/>
<sequence length="107" mass="11279">MSLARHAAQCVQQQSGRGVAAGTKPRDRLCSGARKLTTWRPAVLVSALQTVADAGGHPAVGDGAKWVVLSGTAEGESGFSSLLQITHNNTRSNRGEGGKTRKREIER</sequence>
<feature type="region of interest" description="Disordered" evidence="1">
    <location>
        <begin position="87"/>
        <end position="107"/>
    </location>
</feature>
<dbReference type="RefSeq" id="XP_019016517.1">
    <property type="nucleotide sequence ID" value="XM_019161503.1"/>
</dbReference>
<feature type="compositionally biased region" description="Basic and acidic residues" evidence="1">
    <location>
        <begin position="93"/>
        <end position="107"/>
    </location>
</feature>
<feature type="region of interest" description="Disordered" evidence="1">
    <location>
        <begin position="1"/>
        <end position="27"/>
    </location>
</feature>
<organism evidence="2 3">
    <name type="scientific">Pichia membranifaciens NRRL Y-2026</name>
    <dbReference type="NCBI Taxonomy" id="763406"/>
    <lineage>
        <taxon>Eukaryota</taxon>
        <taxon>Fungi</taxon>
        <taxon>Dikarya</taxon>
        <taxon>Ascomycota</taxon>
        <taxon>Saccharomycotina</taxon>
        <taxon>Pichiomycetes</taxon>
        <taxon>Pichiales</taxon>
        <taxon>Pichiaceae</taxon>
        <taxon>Pichia</taxon>
    </lineage>
</organism>
<gene>
    <name evidence="2" type="ORF">PICMEDRAFT_171961</name>
</gene>
<evidence type="ECO:0000313" key="3">
    <source>
        <dbReference type="Proteomes" id="UP000094455"/>
    </source>
</evidence>
<dbReference type="AlphaFoldDB" id="A0A1E3NH02"/>
<evidence type="ECO:0000313" key="2">
    <source>
        <dbReference type="EMBL" id="ODQ45404.1"/>
    </source>
</evidence>
<reference evidence="2 3" key="1">
    <citation type="journal article" date="2016" name="Proc. Natl. Acad. Sci. U.S.A.">
        <title>Comparative genomics of biotechnologically important yeasts.</title>
        <authorList>
            <person name="Riley R."/>
            <person name="Haridas S."/>
            <person name="Wolfe K.H."/>
            <person name="Lopes M.R."/>
            <person name="Hittinger C.T."/>
            <person name="Goeker M."/>
            <person name="Salamov A.A."/>
            <person name="Wisecaver J.H."/>
            <person name="Long T.M."/>
            <person name="Calvey C.H."/>
            <person name="Aerts A.L."/>
            <person name="Barry K.W."/>
            <person name="Choi C."/>
            <person name="Clum A."/>
            <person name="Coughlan A.Y."/>
            <person name="Deshpande S."/>
            <person name="Douglass A.P."/>
            <person name="Hanson S.J."/>
            <person name="Klenk H.-P."/>
            <person name="LaButti K.M."/>
            <person name="Lapidus A."/>
            <person name="Lindquist E.A."/>
            <person name="Lipzen A.M."/>
            <person name="Meier-Kolthoff J.P."/>
            <person name="Ohm R.A."/>
            <person name="Otillar R.P."/>
            <person name="Pangilinan J.L."/>
            <person name="Peng Y."/>
            <person name="Rokas A."/>
            <person name="Rosa C.A."/>
            <person name="Scheuner C."/>
            <person name="Sibirny A.A."/>
            <person name="Slot J.C."/>
            <person name="Stielow J.B."/>
            <person name="Sun H."/>
            <person name="Kurtzman C.P."/>
            <person name="Blackwell M."/>
            <person name="Grigoriev I.V."/>
            <person name="Jeffries T.W."/>
        </authorList>
    </citation>
    <scope>NUCLEOTIDE SEQUENCE [LARGE SCALE GENOMIC DNA]</scope>
    <source>
        <strain evidence="2 3">NRRL Y-2026</strain>
    </source>
</reference>